<feature type="compositionally biased region" description="Low complexity" evidence="1">
    <location>
        <begin position="122"/>
        <end position="134"/>
    </location>
</feature>
<keyword evidence="4" id="KW-1185">Reference proteome</keyword>
<keyword evidence="2" id="KW-0732">Signal</keyword>
<dbReference type="Proteomes" id="UP000691718">
    <property type="component" value="Unassembled WGS sequence"/>
</dbReference>
<evidence type="ECO:0000313" key="4">
    <source>
        <dbReference type="Proteomes" id="UP000691718"/>
    </source>
</evidence>
<feature type="compositionally biased region" description="Polar residues" evidence="1">
    <location>
        <begin position="142"/>
        <end position="176"/>
    </location>
</feature>
<gene>
    <name evidence="3" type="ORF">PAPOLLO_LOCUS18990</name>
</gene>
<proteinExistence type="predicted"/>
<dbReference type="AlphaFoldDB" id="A0A8S3XIT2"/>
<evidence type="ECO:0000256" key="1">
    <source>
        <dbReference type="SAM" id="MobiDB-lite"/>
    </source>
</evidence>
<feature type="chain" id="PRO_5035816767" evidence="2">
    <location>
        <begin position="20"/>
        <end position="215"/>
    </location>
</feature>
<feature type="region of interest" description="Disordered" evidence="1">
    <location>
        <begin position="92"/>
        <end position="180"/>
    </location>
</feature>
<evidence type="ECO:0000313" key="3">
    <source>
        <dbReference type="EMBL" id="CAG5028188.1"/>
    </source>
</evidence>
<sequence length="215" mass="23559">MFLPCGHLVSCAGCGAALAACPLCRAAVRALVRAYLARPPRAHRLEPHRSHCCIYSVVPAVRAPGVVRELRRGAGRVPAVPRRRAYARARLHRLTAAPHRPRAAPHRPRAAPHRPEPHRTAPRPSRTAPPQSRTALPRSRTAPPQSRTAPPQSRTAPPQNRTAPPQSRTAPPQSRTAPPHTHYCIYSVANSDFQIGVSHIRKIRTISTILNLEIS</sequence>
<protein>
    <submittedName>
        <fullName evidence="3">(apollo) hypothetical protein</fullName>
    </submittedName>
</protein>
<organism evidence="3 4">
    <name type="scientific">Parnassius apollo</name>
    <name type="common">Apollo butterfly</name>
    <name type="synonym">Papilio apollo</name>
    <dbReference type="NCBI Taxonomy" id="110799"/>
    <lineage>
        <taxon>Eukaryota</taxon>
        <taxon>Metazoa</taxon>
        <taxon>Ecdysozoa</taxon>
        <taxon>Arthropoda</taxon>
        <taxon>Hexapoda</taxon>
        <taxon>Insecta</taxon>
        <taxon>Pterygota</taxon>
        <taxon>Neoptera</taxon>
        <taxon>Endopterygota</taxon>
        <taxon>Lepidoptera</taxon>
        <taxon>Glossata</taxon>
        <taxon>Ditrysia</taxon>
        <taxon>Papilionoidea</taxon>
        <taxon>Papilionidae</taxon>
        <taxon>Parnassiinae</taxon>
        <taxon>Parnassini</taxon>
        <taxon>Parnassius</taxon>
        <taxon>Parnassius</taxon>
    </lineage>
</organism>
<evidence type="ECO:0000256" key="2">
    <source>
        <dbReference type="SAM" id="SignalP"/>
    </source>
</evidence>
<dbReference type="Pfam" id="PF13920">
    <property type="entry name" value="zf-C3HC4_3"/>
    <property type="match status" value="1"/>
</dbReference>
<accession>A0A8S3XIT2</accession>
<feature type="signal peptide" evidence="2">
    <location>
        <begin position="1"/>
        <end position="19"/>
    </location>
</feature>
<dbReference type="EMBL" id="CAJQZP010001196">
    <property type="protein sequence ID" value="CAG5028188.1"/>
    <property type="molecule type" value="Genomic_DNA"/>
</dbReference>
<name>A0A8S3XIT2_PARAO</name>
<reference evidence="3" key="1">
    <citation type="submission" date="2021-04" db="EMBL/GenBank/DDBJ databases">
        <authorList>
            <person name="Tunstrom K."/>
        </authorList>
    </citation>
    <scope>NUCLEOTIDE SEQUENCE</scope>
</reference>
<comment type="caution">
    <text evidence="3">The sequence shown here is derived from an EMBL/GenBank/DDBJ whole genome shotgun (WGS) entry which is preliminary data.</text>
</comment>
<feature type="compositionally biased region" description="Basic residues" evidence="1">
    <location>
        <begin position="92"/>
        <end position="112"/>
    </location>
</feature>